<evidence type="ECO:0000313" key="5">
    <source>
        <dbReference type="EMBL" id="CAB4595827.1"/>
    </source>
</evidence>
<dbReference type="AlphaFoldDB" id="A0A6J6G3Q0"/>
<dbReference type="PROSITE" id="PS50977">
    <property type="entry name" value="HTH_TETR_2"/>
    <property type="match status" value="1"/>
</dbReference>
<dbReference type="PANTHER" id="PTHR47506">
    <property type="entry name" value="TRANSCRIPTIONAL REGULATORY PROTEIN"/>
    <property type="match status" value="1"/>
</dbReference>
<protein>
    <submittedName>
        <fullName evidence="5">Unannotated protein</fullName>
    </submittedName>
</protein>
<dbReference type="PRINTS" id="PR00455">
    <property type="entry name" value="HTHTETR"/>
</dbReference>
<evidence type="ECO:0000256" key="3">
    <source>
        <dbReference type="ARBA" id="ARBA00023163"/>
    </source>
</evidence>
<organism evidence="5">
    <name type="scientific">freshwater metagenome</name>
    <dbReference type="NCBI Taxonomy" id="449393"/>
    <lineage>
        <taxon>unclassified sequences</taxon>
        <taxon>metagenomes</taxon>
        <taxon>ecological metagenomes</taxon>
    </lineage>
</organism>
<dbReference type="InterPro" id="IPR009057">
    <property type="entry name" value="Homeodomain-like_sf"/>
</dbReference>
<keyword evidence="1" id="KW-0805">Transcription regulation</keyword>
<proteinExistence type="predicted"/>
<accession>A0A6J6G3Q0</accession>
<dbReference type="GO" id="GO:0003677">
    <property type="term" value="F:DNA binding"/>
    <property type="evidence" value="ECO:0007669"/>
    <property type="project" value="UniProtKB-KW"/>
</dbReference>
<gene>
    <name evidence="5" type="ORF">UFOPK1493_04001</name>
</gene>
<keyword evidence="3" id="KW-0804">Transcription</keyword>
<reference evidence="5" key="1">
    <citation type="submission" date="2020-05" db="EMBL/GenBank/DDBJ databases">
        <authorList>
            <person name="Chiriac C."/>
            <person name="Salcher M."/>
            <person name="Ghai R."/>
            <person name="Kavagutti S V."/>
        </authorList>
    </citation>
    <scope>NUCLEOTIDE SEQUENCE</scope>
</reference>
<dbReference type="InterPro" id="IPR001647">
    <property type="entry name" value="HTH_TetR"/>
</dbReference>
<name>A0A6J6G3Q0_9ZZZZ</name>
<evidence type="ECO:0000259" key="4">
    <source>
        <dbReference type="PROSITE" id="PS50977"/>
    </source>
</evidence>
<evidence type="ECO:0000256" key="2">
    <source>
        <dbReference type="ARBA" id="ARBA00023125"/>
    </source>
</evidence>
<dbReference type="EMBL" id="CAEZSR010000270">
    <property type="protein sequence ID" value="CAB4595827.1"/>
    <property type="molecule type" value="Genomic_DNA"/>
</dbReference>
<feature type="domain" description="HTH tetR-type" evidence="4">
    <location>
        <begin position="23"/>
        <end position="83"/>
    </location>
</feature>
<keyword evidence="2" id="KW-0238">DNA-binding</keyword>
<dbReference type="PANTHER" id="PTHR47506:SF1">
    <property type="entry name" value="HTH-TYPE TRANSCRIPTIONAL REGULATOR YJDC"/>
    <property type="match status" value="1"/>
</dbReference>
<dbReference type="Gene3D" id="1.10.357.10">
    <property type="entry name" value="Tetracycline Repressor, domain 2"/>
    <property type="match status" value="1"/>
</dbReference>
<dbReference type="SUPFAM" id="SSF46689">
    <property type="entry name" value="Homeodomain-like"/>
    <property type="match status" value="1"/>
</dbReference>
<sequence length="203" mass="22343">MDMIRTIAYGIVDAPAARHANTKVGKDDWIRAALEVIAVEGVGGGKVEALAARLGITKGSFYWHFSDRRDLVEGALDLWYRLATAEVIERLDRIDDPERRLRALFAESFGDIVNGPIDALLVGQADDPVIGPTVVRVTEERLAFLTRAYRDLGLPRGRAAARARLAYAAYLGMSQLRRIPGGTTSTPREQSVLDRELEILLAT</sequence>
<dbReference type="Pfam" id="PF00440">
    <property type="entry name" value="TetR_N"/>
    <property type="match status" value="1"/>
</dbReference>
<evidence type="ECO:0000256" key="1">
    <source>
        <dbReference type="ARBA" id="ARBA00023015"/>
    </source>
</evidence>